<evidence type="ECO:0000313" key="10">
    <source>
        <dbReference type="Proteomes" id="UP001165587"/>
    </source>
</evidence>
<dbReference type="Proteomes" id="UP001165587">
    <property type="component" value="Unassembled WGS sequence"/>
</dbReference>
<evidence type="ECO:0000256" key="1">
    <source>
        <dbReference type="ARBA" id="ARBA00004651"/>
    </source>
</evidence>
<dbReference type="Pfam" id="PF03591">
    <property type="entry name" value="AzlC"/>
    <property type="match status" value="1"/>
</dbReference>
<dbReference type="EMBL" id="JANLCK010000019">
    <property type="protein sequence ID" value="MCS5728054.1"/>
    <property type="molecule type" value="Genomic_DNA"/>
</dbReference>
<evidence type="ECO:0000256" key="3">
    <source>
        <dbReference type="ARBA" id="ARBA00022448"/>
    </source>
</evidence>
<dbReference type="InterPro" id="IPR011606">
    <property type="entry name" value="Brnchd-chn_aa_trnsp_permease"/>
</dbReference>
<keyword evidence="7 8" id="KW-0472">Membrane</keyword>
<feature type="transmembrane region" description="Helical" evidence="8">
    <location>
        <begin position="12"/>
        <end position="31"/>
    </location>
</feature>
<protein>
    <submittedName>
        <fullName evidence="9">AzlC family ABC transporter permease</fullName>
    </submittedName>
</protein>
<feature type="transmembrane region" description="Helical" evidence="8">
    <location>
        <begin position="189"/>
        <end position="216"/>
    </location>
</feature>
<evidence type="ECO:0000313" key="9">
    <source>
        <dbReference type="EMBL" id="MCS5728054.1"/>
    </source>
</evidence>
<gene>
    <name evidence="9" type="ORF">N1028_19320</name>
</gene>
<accession>A0AA41XJR6</accession>
<evidence type="ECO:0000256" key="7">
    <source>
        <dbReference type="ARBA" id="ARBA00023136"/>
    </source>
</evidence>
<evidence type="ECO:0000256" key="2">
    <source>
        <dbReference type="ARBA" id="ARBA00010735"/>
    </source>
</evidence>
<dbReference type="GO" id="GO:1903785">
    <property type="term" value="P:L-valine transmembrane transport"/>
    <property type="evidence" value="ECO:0007669"/>
    <property type="project" value="TreeGrafter"/>
</dbReference>
<keyword evidence="4" id="KW-1003">Cell membrane</keyword>
<sequence length="223" mass="22482">MRSVHRTGRPLVPAAIAISAAVLVVGVAYGATAESAGFPPWLVILTAVLVLGASSELLFVGIIAAGGLPWLAVGAALLVNLRNLVYGFSASEFLPGQRPLRLLAAHLVNDESVAFALARPPARRLRAFQAVGVAIAIAWPLGAAIGVAVGYIVPDPGILGLDAAFPAIFVAILVGTLSRRTSGPAVAGATIALAATPFVAAGVAPVLGLAGLLALVRDRGRRA</sequence>
<dbReference type="PANTHER" id="PTHR34979">
    <property type="entry name" value="INNER MEMBRANE PROTEIN YGAZ"/>
    <property type="match status" value="1"/>
</dbReference>
<organism evidence="9 10">
    <name type="scientific">Herbiconiux oxytropis</name>
    <dbReference type="NCBI Taxonomy" id="2970915"/>
    <lineage>
        <taxon>Bacteria</taxon>
        <taxon>Bacillati</taxon>
        <taxon>Actinomycetota</taxon>
        <taxon>Actinomycetes</taxon>
        <taxon>Micrococcales</taxon>
        <taxon>Microbacteriaceae</taxon>
        <taxon>Herbiconiux</taxon>
    </lineage>
</organism>
<feature type="transmembrane region" description="Helical" evidence="8">
    <location>
        <begin position="58"/>
        <end position="79"/>
    </location>
</feature>
<reference evidence="9" key="1">
    <citation type="submission" date="2022-08" db="EMBL/GenBank/DDBJ databases">
        <authorList>
            <person name="Deng Y."/>
            <person name="Han X.-F."/>
            <person name="Zhang Y.-Q."/>
        </authorList>
    </citation>
    <scope>NUCLEOTIDE SEQUENCE</scope>
    <source>
        <strain evidence="9">CPCC 203407</strain>
    </source>
</reference>
<evidence type="ECO:0000256" key="5">
    <source>
        <dbReference type="ARBA" id="ARBA00022692"/>
    </source>
</evidence>
<keyword evidence="3" id="KW-0813">Transport</keyword>
<evidence type="ECO:0000256" key="8">
    <source>
        <dbReference type="SAM" id="Phobius"/>
    </source>
</evidence>
<evidence type="ECO:0000256" key="4">
    <source>
        <dbReference type="ARBA" id="ARBA00022475"/>
    </source>
</evidence>
<dbReference type="AlphaFoldDB" id="A0AA41XJR6"/>
<comment type="similarity">
    <text evidence="2">Belongs to the AzlC family.</text>
</comment>
<name>A0AA41XJR6_9MICO</name>
<dbReference type="GO" id="GO:0005886">
    <property type="term" value="C:plasma membrane"/>
    <property type="evidence" value="ECO:0007669"/>
    <property type="project" value="UniProtKB-SubCell"/>
</dbReference>
<keyword evidence="5 8" id="KW-0812">Transmembrane</keyword>
<feature type="transmembrane region" description="Helical" evidence="8">
    <location>
        <begin position="158"/>
        <end position="177"/>
    </location>
</feature>
<evidence type="ECO:0000256" key="6">
    <source>
        <dbReference type="ARBA" id="ARBA00022989"/>
    </source>
</evidence>
<feature type="transmembrane region" description="Helical" evidence="8">
    <location>
        <begin position="37"/>
        <end position="53"/>
    </location>
</feature>
<keyword evidence="6 8" id="KW-1133">Transmembrane helix</keyword>
<feature type="transmembrane region" description="Helical" evidence="8">
    <location>
        <begin position="130"/>
        <end position="152"/>
    </location>
</feature>
<dbReference type="RefSeq" id="WP_259531160.1">
    <property type="nucleotide sequence ID" value="NZ_JANLCK010000019.1"/>
</dbReference>
<dbReference type="PANTHER" id="PTHR34979:SF1">
    <property type="entry name" value="INNER MEMBRANE PROTEIN YGAZ"/>
    <property type="match status" value="1"/>
</dbReference>
<keyword evidence="10" id="KW-1185">Reference proteome</keyword>
<comment type="subcellular location">
    <subcellularLocation>
        <location evidence="1">Cell membrane</location>
        <topology evidence="1">Multi-pass membrane protein</topology>
    </subcellularLocation>
</comment>
<comment type="caution">
    <text evidence="9">The sequence shown here is derived from an EMBL/GenBank/DDBJ whole genome shotgun (WGS) entry which is preliminary data.</text>
</comment>
<proteinExistence type="inferred from homology"/>